<dbReference type="SUPFAM" id="SSF54928">
    <property type="entry name" value="RNA-binding domain, RBD"/>
    <property type="match status" value="1"/>
</dbReference>
<keyword evidence="2" id="KW-1185">Reference proteome</keyword>
<dbReference type="EMBL" id="BQXS01012735">
    <property type="protein sequence ID" value="GKT27348.1"/>
    <property type="molecule type" value="Genomic_DNA"/>
</dbReference>
<dbReference type="InterPro" id="IPR035979">
    <property type="entry name" value="RBD_domain_sf"/>
</dbReference>
<organism evidence="1 2">
    <name type="scientific">Aduncisulcus paluster</name>
    <dbReference type="NCBI Taxonomy" id="2918883"/>
    <lineage>
        <taxon>Eukaryota</taxon>
        <taxon>Metamonada</taxon>
        <taxon>Carpediemonas-like organisms</taxon>
        <taxon>Aduncisulcus</taxon>
    </lineage>
</organism>
<accession>A0ABQ5K451</accession>
<protein>
    <submittedName>
        <fullName evidence="1">Uncharacterized protein</fullName>
    </submittedName>
</protein>
<evidence type="ECO:0000313" key="1">
    <source>
        <dbReference type="EMBL" id="GKT27348.1"/>
    </source>
</evidence>
<reference evidence="1" key="1">
    <citation type="submission" date="2022-03" db="EMBL/GenBank/DDBJ databases">
        <title>Draft genome sequence of Aduncisulcus paluster, a free-living microaerophilic Fornicata.</title>
        <authorList>
            <person name="Yuyama I."/>
            <person name="Kume K."/>
            <person name="Tamura T."/>
            <person name="Inagaki Y."/>
            <person name="Hashimoto T."/>
        </authorList>
    </citation>
    <scope>NUCLEOTIDE SEQUENCE</scope>
    <source>
        <strain evidence="1">NY0171</strain>
    </source>
</reference>
<evidence type="ECO:0000313" key="2">
    <source>
        <dbReference type="Proteomes" id="UP001057375"/>
    </source>
</evidence>
<proteinExistence type="predicted"/>
<sequence length="161" mass="17600">MIFLSGLPHSFPTCFLFSLASGFGDVSYFSRDSRNTCYVSYFFEGAELEALLGFSSLCFQDKYISAIRCQIEDKTKHNPENPTLSVLSHDDHVFSSFEEGDKESHFFSHTGAEISISSSTGISSSISASCPSELCSSQSSNSWLGSSIPAILILDEQSDDD</sequence>
<name>A0ABQ5K451_9EUKA</name>
<comment type="caution">
    <text evidence="1">The sequence shown here is derived from an EMBL/GenBank/DDBJ whole genome shotgun (WGS) entry which is preliminary data.</text>
</comment>
<gene>
    <name evidence="1" type="ORF">ADUPG1_013782</name>
</gene>
<dbReference type="Proteomes" id="UP001057375">
    <property type="component" value="Unassembled WGS sequence"/>
</dbReference>